<keyword evidence="8" id="KW-0238">DNA-binding</keyword>
<dbReference type="GO" id="GO:0003700">
    <property type="term" value="F:DNA-binding transcription factor activity"/>
    <property type="evidence" value="ECO:0007669"/>
    <property type="project" value="InterPro"/>
</dbReference>
<evidence type="ECO:0000256" key="9">
    <source>
        <dbReference type="ARBA" id="ARBA00023159"/>
    </source>
</evidence>
<dbReference type="PROSITE" id="PS01124">
    <property type="entry name" value="HTH_ARAC_FAMILY_2"/>
    <property type="match status" value="1"/>
</dbReference>
<name>A0A502IIX5_BRELA</name>
<dbReference type="InterPro" id="IPR020449">
    <property type="entry name" value="Tscrpt_reg_AraC-type_HTH"/>
</dbReference>
<dbReference type="EMBL" id="CP033464">
    <property type="protein sequence ID" value="QDX93033.1"/>
    <property type="molecule type" value="Genomic_DNA"/>
</dbReference>
<evidence type="ECO:0000256" key="4">
    <source>
        <dbReference type="ARBA" id="ARBA00022723"/>
    </source>
</evidence>
<gene>
    <name evidence="12" type="ORF">EEL30_12410</name>
</gene>
<dbReference type="InterPro" id="IPR035451">
    <property type="entry name" value="Ada-like_dom_sf"/>
</dbReference>
<keyword evidence="11" id="KW-0234">DNA repair</keyword>
<evidence type="ECO:0000256" key="5">
    <source>
        <dbReference type="ARBA" id="ARBA00022763"/>
    </source>
</evidence>
<keyword evidence="3" id="KW-0808">Transferase</keyword>
<dbReference type="InterPro" id="IPR016220">
    <property type="entry name" value="Me-P-triester_DNA_alkyl-Trfase"/>
</dbReference>
<dbReference type="AlphaFoldDB" id="A0A502IIX5"/>
<dbReference type="InterPro" id="IPR009057">
    <property type="entry name" value="Homeodomain-like_sf"/>
</dbReference>
<keyword evidence="9" id="KW-0010">Activator</keyword>
<dbReference type="Gene3D" id="3.40.10.10">
    <property type="entry name" value="DNA Methylphosphotriester Repair Domain"/>
    <property type="match status" value="1"/>
</dbReference>
<dbReference type="Pfam" id="PF12833">
    <property type="entry name" value="HTH_18"/>
    <property type="match status" value="1"/>
</dbReference>
<dbReference type="PANTHER" id="PTHR43280:SF28">
    <property type="entry name" value="HTH-TYPE TRANSCRIPTIONAL ACTIVATOR RHAS"/>
    <property type="match status" value="1"/>
</dbReference>
<dbReference type="PIRSF" id="PIRSF000408">
    <property type="entry name" value="Alkyltransferas_AdaA"/>
    <property type="match status" value="1"/>
</dbReference>
<dbReference type="Proteomes" id="UP000319432">
    <property type="component" value="Chromosome"/>
</dbReference>
<protein>
    <submittedName>
        <fullName evidence="12">Helix-turn-helix domain-containing protein</fullName>
    </submittedName>
</protein>
<proteinExistence type="predicted"/>
<dbReference type="Pfam" id="PF02805">
    <property type="entry name" value="Ada_Zn_binding"/>
    <property type="match status" value="1"/>
</dbReference>
<dbReference type="InterPro" id="IPR018060">
    <property type="entry name" value="HTH_AraC"/>
</dbReference>
<dbReference type="SMART" id="SM00342">
    <property type="entry name" value="HTH_ARAC"/>
    <property type="match status" value="1"/>
</dbReference>
<dbReference type="PRINTS" id="PR00032">
    <property type="entry name" value="HTHARAC"/>
</dbReference>
<dbReference type="GO" id="GO:0006281">
    <property type="term" value="P:DNA repair"/>
    <property type="evidence" value="ECO:0007669"/>
    <property type="project" value="UniProtKB-KW"/>
</dbReference>
<dbReference type="Gene3D" id="1.10.10.60">
    <property type="entry name" value="Homeodomain-like"/>
    <property type="match status" value="2"/>
</dbReference>
<keyword evidence="10" id="KW-0804">Transcription</keyword>
<dbReference type="SUPFAM" id="SSF46689">
    <property type="entry name" value="Homeodomain-like"/>
    <property type="match status" value="2"/>
</dbReference>
<comment type="cofactor">
    <cofactor evidence="1">
        <name>Zn(2+)</name>
        <dbReference type="ChEBI" id="CHEBI:29105"/>
    </cofactor>
</comment>
<evidence type="ECO:0000256" key="1">
    <source>
        <dbReference type="ARBA" id="ARBA00001947"/>
    </source>
</evidence>
<dbReference type="GO" id="GO:0032259">
    <property type="term" value="P:methylation"/>
    <property type="evidence" value="ECO:0007669"/>
    <property type="project" value="UniProtKB-KW"/>
</dbReference>
<evidence type="ECO:0000256" key="7">
    <source>
        <dbReference type="ARBA" id="ARBA00023015"/>
    </source>
</evidence>
<dbReference type="SUPFAM" id="SSF57884">
    <property type="entry name" value="Ada DNA repair protein, N-terminal domain (N-Ada 10)"/>
    <property type="match status" value="1"/>
</dbReference>
<evidence type="ECO:0000256" key="8">
    <source>
        <dbReference type="ARBA" id="ARBA00023125"/>
    </source>
</evidence>
<keyword evidence="13" id="KW-1185">Reference proteome</keyword>
<evidence type="ECO:0000313" key="13">
    <source>
        <dbReference type="Proteomes" id="UP000319432"/>
    </source>
</evidence>
<organism evidence="12 13">
    <name type="scientific">Brevibacillus laterosporus</name>
    <name type="common">Bacillus laterosporus</name>
    <dbReference type="NCBI Taxonomy" id="1465"/>
    <lineage>
        <taxon>Bacteria</taxon>
        <taxon>Bacillati</taxon>
        <taxon>Bacillota</taxon>
        <taxon>Bacilli</taxon>
        <taxon>Bacillales</taxon>
        <taxon>Paenibacillaceae</taxon>
        <taxon>Brevibacillus</taxon>
    </lineage>
</organism>
<dbReference type="PANTHER" id="PTHR43280">
    <property type="entry name" value="ARAC-FAMILY TRANSCRIPTIONAL REGULATOR"/>
    <property type="match status" value="1"/>
</dbReference>
<keyword evidence="7" id="KW-0805">Transcription regulation</keyword>
<dbReference type="OrthoDB" id="9802228at2"/>
<dbReference type="InterPro" id="IPR018062">
    <property type="entry name" value="HTH_AraC-typ_CS"/>
</dbReference>
<keyword evidence="6" id="KW-0862">Zinc</keyword>
<dbReference type="GO" id="GO:0043565">
    <property type="term" value="F:sequence-specific DNA binding"/>
    <property type="evidence" value="ECO:0007669"/>
    <property type="project" value="InterPro"/>
</dbReference>
<dbReference type="GO" id="GO:0008270">
    <property type="term" value="F:zinc ion binding"/>
    <property type="evidence" value="ECO:0007669"/>
    <property type="project" value="InterPro"/>
</dbReference>
<reference evidence="12 13" key="1">
    <citation type="submission" date="2018-11" db="EMBL/GenBank/DDBJ databases">
        <title>Phylogenetic determinants of toxin gene distribution in genomes of Brevibacillus laterosporus.</title>
        <authorList>
            <person name="Glare T.R."/>
            <person name="Durrant A."/>
            <person name="Berry C."/>
            <person name="Palma L."/>
            <person name="Ormskirk M."/>
            <person name="Cox M.O."/>
        </authorList>
    </citation>
    <scope>NUCLEOTIDE SEQUENCE [LARGE SCALE GENOMIC DNA]</scope>
    <source>
        <strain evidence="12 13">1821L</strain>
    </source>
</reference>
<evidence type="ECO:0000256" key="3">
    <source>
        <dbReference type="ARBA" id="ARBA00022679"/>
    </source>
</evidence>
<keyword evidence="5" id="KW-0227">DNA damage</keyword>
<sequence length="190" mass="22064">MKEEFWKAIVECDPNYDRLFFYGLSTTGIFCKPSCKSRTPKREHVKIYYAAPDAIAAGFRPCKRCRPSEPTWKSAEEDAATRLLEMIHDCYNQPVTLREMASRLYVSPFYLQRCFSRCMKITPGKYLTRIRMDEAKKQLLETDRNVSMIASGVGFRNSAYFAAVFQKETGCTPTQYRLQQKKQEKTGTTR</sequence>
<evidence type="ECO:0000256" key="11">
    <source>
        <dbReference type="ARBA" id="ARBA00023204"/>
    </source>
</evidence>
<evidence type="ECO:0000313" key="12">
    <source>
        <dbReference type="EMBL" id="QDX93033.1"/>
    </source>
</evidence>
<keyword evidence="2" id="KW-0489">Methyltransferase</keyword>
<evidence type="ECO:0000256" key="10">
    <source>
        <dbReference type="ARBA" id="ARBA00023163"/>
    </source>
</evidence>
<evidence type="ECO:0000256" key="6">
    <source>
        <dbReference type="ARBA" id="ARBA00022833"/>
    </source>
</evidence>
<evidence type="ECO:0000256" key="2">
    <source>
        <dbReference type="ARBA" id="ARBA00022603"/>
    </source>
</evidence>
<dbReference type="InterPro" id="IPR004026">
    <property type="entry name" value="Ada_DNA_repair_Zn-bd"/>
</dbReference>
<accession>A0A502IIX5</accession>
<dbReference type="GO" id="GO:0008168">
    <property type="term" value="F:methyltransferase activity"/>
    <property type="evidence" value="ECO:0007669"/>
    <property type="project" value="UniProtKB-KW"/>
</dbReference>
<dbReference type="PROSITE" id="PS00041">
    <property type="entry name" value="HTH_ARAC_FAMILY_1"/>
    <property type="match status" value="1"/>
</dbReference>
<keyword evidence="4" id="KW-0479">Metal-binding</keyword>